<name>S3DDP0_GLAL2</name>
<evidence type="ECO:0000313" key="6">
    <source>
        <dbReference type="EMBL" id="EPE35219.1"/>
    </source>
</evidence>
<dbReference type="PANTHER" id="PTHR33337:SF8">
    <property type="entry name" value="CENP-V_GFA DOMAIN-CONTAINING PROTEIN"/>
    <property type="match status" value="1"/>
</dbReference>
<evidence type="ECO:0000256" key="1">
    <source>
        <dbReference type="ARBA" id="ARBA00005495"/>
    </source>
</evidence>
<dbReference type="GeneID" id="19469960"/>
<keyword evidence="4" id="KW-0456">Lyase</keyword>
<comment type="similarity">
    <text evidence="1">Belongs to the Gfa family.</text>
</comment>
<evidence type="ECO:0000256" key="2">
    <source>
        <dbReference type="ARBA" id="ARBA00022723"/>
    </source>
</evidence>
<dbReference type="eggNOG" id="ENOG502RZKF">
    <property type="taxonomic scope" value="Eukaryota"/>
</dbReference>
<dbReference type="EMBL" id="KE145354">
    <property type="protein sequence ID" value="EPE35219.1"/>
    <property type="molecule type" value="Genomic_DNA"/>
</dbReference>
<evidence type="ECO:0000259" key="5">
    <source>
        <dbReference type="PROSITE" id="PS51891"/>
    </source>
</evidence>
<sequence>MAATADRSKPFIPLSGIAEDGWSSENEATATCLCGAVQLVFPTQGPGLVNAFVCNCYDCRKITASMFASNVTIRDPYLKYVRGRDNVSVYGQAKTPTTGKAMTNYFCKTCGTLMNRIGDAFPGMNFIRLGTVDDFNLHETKLRPTVEHFTKDRVSWFPGMPGENITAFKGFGTNDV</sequence>
<feature type="domain" description="CENP-V/GFA" evidence="5">
    <location>
        <begin position="28"/>
        <end position="146"/>
    </location>
</feature>
<accession>S3DDP0</accession>
<dbReference type="RefSeq" id="XP_008077298.1">
    <property type="nucleotide sequence ID" value="XM_008079107.1"/>
</dbReference>
<dbReference type="PANTHER" id="PTHR33337">
    <property type="entry name" value="GFA DOMAIN-CONTAINING PROTEIN"/>
    <property type="match status" value="1"/>
</dbReference>
<proteinExistence type="inferred from homology"/>
<dbReference type="GO" id="GO:0016846">
    <property type="term" value="F:carbon-sulfur lyase activity"/>
    <property type="evidence" value="ECO:0007669"/>
    <property type="project" value="InterPro"/>
</dbReference>
<dbReference type="Proteomes" id="UP000016922">
    <property type="component" value="Unassembled WGS sequence"/>
</dbReference>
<evidence type="ECO:0000256" key="3">
    <source>
        <dbReference type="ARBA" id="ARBA00022833"/>
    </source>
</evidence>
<keyword evidence="7" id="KW-1185">Reference proteome</keyword>
<dbReference type="PROSITE" id="PS51891">
    <property type="entry name" value="CENP_V_GFA"/>
    <property type="match status" value="1"/>
</dbReference>
<evidence type="ECO:0000313" key="7">
    <source>
        <dbReference type="Proteomes" id="UP000016922"/>
    </source>
</evidence>
<reference evidence="6 7" key="1">
    <citation type="journal article" date="2013" name="BMC Genomics">
        <title>Genomics-driven discovery of the pneumocandin biosynthetic gene cluster in the fungus Glarea lozoyensis.</title>
        <authorList>
            <person name="Chen L."/>
            <person name="Yue Q."/>
            <person name="Zhang X."/>
            <person name="Xiang M."/>
            <person name="Wang C."/>
            <person name="Li S."/>
            <person name="Che Y."/>
            <person name="Ortiz-Lopez F.J."/>
            <person name="Bills G.F."/>
            <person name="Liu X."/>
            <person name="An Z."/>
        </authorList>
    </citation>
    <scope>NUCLEOTIDE SEQUENCE [LARGE SCALE GENOMIC DNA]</scope>
    <source>
        <strain evidence="7">ATCC 20868 / MF5171</strain>
    </source>
</reference>
<dbReference type="HOGENOM" id="CLU_055491_3_0_1"/>
<dbReference type="OrthoDB" id="428768at2759"/>
<dbReference type="InterPro" id="IPR006913">
    <property type="entry name" value="CENP-V/GFA"/>
</dbReference>
<dbReference type="GO" id="GO:0046872">
    <property type="term" value="F:metal ion binding"/>
    <property type="evidence" value="ECO:0007669"/>
    <property type="project" value="UniProtKB-KW"/>
</dbReference>
<evidence type="ECO:0000256" key="4">
    <source>
        <dbReference type="ARBA" id="ARBA00023239"/>
    </source>
</evidence>
<gene>
    <name evidence="6" type="ORF">GLAREA_10916</name>
</gene>
<dbReference type="KEGG" id="glz:GLAREA_10916"/>
<dbReference type="STRING" id="1116229.S3DDP0"/>
<keyword evidence="2" id="KW-0479">Metal-binding</keyword>
<dbReference type="OMA" id="YCGAVQI"/>
<protein>
    <submittedName>
        <fullName evidence="6">Mss4-like protein</fullName>
    </submittedName>
</protein>
<organism evidence="6 7">
    <name type="scientific">Glarea lozoyensis (strain ATCC 20868 / MF5171)</name>
    <dbReference type="NCBI Taxonomy" id="1116229"/>
    <lineage>
        <taxon>Eukaryota</taxon>
        <taxon>Fungi</taxon>
        <taxon>Dikarya</taxon>
        <taxon>Ascomycota</taxon>
        <taxon>Pezizomycotina</taxon>
        <taxon>Leotiomycetes</taxon>
        <taxon>Helotiales</taxon>
        <taxon>Helotiaceae</taxon>
        <taxon>Glarea</taxon>
    </lineage>
</organism>
<keyword evidence="3" id="KW-0862">Zinc</keyword>
<dbReference type="InterPro" id="IPR011057">
    <property type="entry name" value="Mss4-like_sf"/>
</dbReference>
<dbReference type="SUPFAM" id="SSF51316">
    <property type="entry name" value="Mss4-like"/>
    <property type="match status" value="1"/>
</dbReference>
<dbReference type="Gene3D" id="3.90.1590.10">
    <property type="entry name" value="glutathione-dependent formaldehyde- activating enzyme (gfa)"/>
    <property type="match status" value="1"/>
</dbReference>
<dbReference type="AlphaFoldDB" id="S3DDP0"/>
<dbReference type="Pfam" id="PF04828">
    <property type="entry name" value="GFA"/>
    <property type="match status" value="1"/>
</dbReference>